<dbReference type="EMBL" id="BA000037">
    <property type="protein sequence ID" value="BAC95496.1"/>
    <property type="molecule type" value="Genomic_DNA"/>
</dbReference>
<gene>
    <name evidence="1" type="ordered locus">VV2732</name>
</gene>
<evidence type="ECO:0000313" key="2">
    <source>
        <dbReference type="Proteomes" id="UP000002675"/>
    </source>
</evidence>
<reference evidence="1 2" key="1">
    <citation type="journal article" date="2003" name="Genome Res.">
        <title>Comparative genome analysis of Vibrio vulnificus, a marine pathogen.</title>
        <authorList>
            <person name="Chen C.Y."/>
            <person name="Wu K.M."/>
            <person name="Chang Y.C."/>
            <person name="Chang C.H."/>
            <person name="Tsai H.C."/>
            <person name="Liao T.L."/>
            <person name="Liu Y.M."/>
            <person name="Chen H.J."/>
            <person name="Shen A.B."/>
            <person name="Li J.C."/>
            <person name="Su T.L."/>
            <person name="Shao C.P."/>
            <person name="Lee C.T."/>
            <person name="Hor L.I."/>
            <person name="Tsai S.F."/>
        </authorList>
    </citation>
    <scope>NUCLEOTIDE SEQUENCE [LARGE SCALE GENOMIC DNA]</scope>
    <source>
        <strain evidence="1 2">YJ016</strain>
    </source>
</reference>
<sequence>MRHSPRIDDNLLVKVKKLVNFVKFESFYSYLRKTGFERE</sequence>
<protein>
    <submittedName>
        <fullName evidence="1">Uncharacterized protein</fullName>
    </submittedName>
</protein>
<evidence type="ECO:0000313" key="1">
    <source>
        <dbReference type="EMBL" id="BAC95496.1"/>
    </source>
</evidence>
<dbReference type="HOGENOM" id="CLU_3319227_0_0_6"/>
<name>Q7MHY5_VIBVY</name>
<proteinExistence type="predicted"/>
<dbReference type="AlphaFoldDB" id="Q7MHY5"/>
<dbReference type="Proteomes" id="UP000002675">
    <property type="component" value="Chromosome I"/>
</dbReference>
<organism evidence="1 2">
    <name type="scientific">Vibrio vulnificus (strain YJ016)</name>
    <dbReference type="NCBI Taxonomy" id="196600"/>
    <lineage>
        <taxon>Bacteria</taxon>
        <taxon>Pseudomonadati</taxon>
        <taxon>Pseudomonadota</taxon>
        <taxon>Gammaproteobacteria</taxon>
        <taxon>Vibrionales</taxon>
        <taxon>Vibrionaceae</taxon>
        <taxon>Vibrio</taxon>
    </lineage>
</organism>
<dbReference type="KEGG" id="vvy:VV2732"/>
<accession>Q7MHY5</accession>